<keyword evidence="4" id="KW-0969">Cilium</keyword>
<protein>
    <submittedName>
        <fullName evidence="4">Flagellar basal-body rod protein FlgB</fullName>
    </submittedName>
</protein>
<dbReference type="OrthoDB" id="9788334at2"/>
<dbReference type="AlphaFoldDB" id="A0A3D9YU47"/>
<evidence type="ECO:0000313" key="5">
    <source>
        <dbReference type="Proteomes" id="UP000256900"/>
    </source>
</evidence>
<dbReference type="EMBL" id="QUMO01000003">
    <property type="protein sequence ID" value="REF86116.1"/>
    <property type="molecule type" value="Genomic_DNA"/>
</dbReference>
<sequence length="126" mass="13788">MEPIYLFDLASTQQNWLATRQAVVAQNIANANTPGYVAKEVAPFKNVYDQTQLDLVSTSPGHMALDPLNADDATKDASPWEVVPSGNSVSMEREMLKANEVSREYSMNTAIVKAFAQMYTVSVKGS</sequence>
<comment type="subcellular location">
    <subcellularLocation>
        <location evidence="1">Bacterial flagellum basal body</location>
    </subcellularLocation>
</comment>
<evidence type="ECO:0000256" key="1">
    <source>
        <dbReference type="ARBA" id="ARBA00004117"/>
    </source>
</evidence>
<dbReference type="RefSeq" id="WP_115836692.1">
    <property type="nucleotide sequence ID" value="NZ_CP025086.1"/>
</dbReference>
<feature type="domain" description="Flagellar basal body rod protein N-terminal" evidence="3">
    <location>
        <begin position="17"/>
        <end position="36"/>
    </location>
</feature>
<keyword evidence="5" id="KW-1185">Reference proteome</keyword>
<feature type="region of interest" description="Disordered" evidence="2">
    <location>
        <begin position="64"/>
        <end position="84"/>
    </location>
</feature>
<gene>
    <name evidence="4" type="ORF">DES32_2161</name>
</gene>
<dbReference type="InterPro" id="IPR001444">
    <property type="entry name" value="Flag_bb_rod_N"/>
</dbReference>
<comment type="caution">
    <text evidence="4">The sequence shown here is derived from an EMBL/GenBank/DDBJ whole genome shotgun (WGS) entry which is preliminary data.</text>
</comment>
<reference evidence="4 5" key="1">
    <citation type="submission" date="2018-08" db="EMBL/GenBank/DDBJ databases">
        <title>Genomic Encyclopedia of Type Strains, Phase IV (KMG-IV): sequencing the most valuable type-strain genomes for metagenomic binning, comparative biology and taxonomic classification.</title>
        <authorList>
            <person name="Goeker M."/>
        </authorList>
    </citation>
    <scope>NUCLEOTIDE SEQUENCE [LARGE SCALE GENOMIC DNA]</scope>
    <source>
        <strain evidence="4 5">BW863</strain>
    </source>
</reference>
<evidence type="ECO:0000259" key="3">
    <source>
        <dbReference type="Pfam" id="PF00460"/>
    </source>
</evidence>
<evidence type="ECO:0000313" key="4">
    <source>
        <dbReference type="EMBL" id="REF86116.1"/>
    </source>
</evidence>
<dbReference type="NCBIfam" id="NF004653">
    <property type="entry name" value="PRK06003.1"/>
    <property type="match status" value="1"/>
</dbReference>
<organism evidence="4 5">
    <name type="scientific">Methylovirgula ligni</name>
    <dbReference type="NCBI Taxonomy" id="569860"/>
    <lineage>
        <taxon>Bacteria</taxon>
        <taxon>Pseudomonadati</taxon>
        <taxon>Pseudomonadota</taxon>
        <taxon>Alphaproteobacteria</taxon>
        <taxon>Hyphomicrobiales</taxon>
        <taxon>Beijerinckiaceae</taxon>
        <taxon>Methylovirgula</taxon>
    </lineage>
</organism>
<name>A0A3D9YU47_9HYPH</name>
<dbReference type="GO" id="GO:0009425">
    <property type="term" value="C:bacterial-type flagellum basal body"/>
    <property type="evidence" value="ECO:0007669"/>
    <property type="project" value="UniProtKB-SubCell"/>
</dbReference>
<keyword evidence="4" id="KW-0966">Cell projection</keyword>
<dbReference type="Pfam" id="PF00460">
    <property type="entry name" value="Flg_bb_rod"/>
    <property type="match status" value="1"/>
</dbReference>
<proteinExistence type="predicted"/>
<dbReference type="Proteomes" id="UP000256900">
    <property type="component" value="Unassembled WGS sequence"/>
</dbReference>
<keyword evidence="4" id="KW-0282">Flagellum</keyword>
<accession>A0A3D9YU47</accession>
<evidence type="ECO:0000256" key="2">
    <source>
        <dbReference type="SAM" id="MobiDB-lite"/>
    </source>
</evidence>